<dbReference type="PANTHER" id="PTHR30055:SF234">
    <property type="entry name" value="HTH-TYPE TRANSCRIPTIONAL REGULATOR BETI"/>
    <property type="match status" value="1"/>
</dbReference>
<dbReference type="AlphaFoldDB" id="A0A6L6YJB7"/>
<keyword evidence="2 4" id="KW-0238">DNA-binding</keyword>
<name>A0A6L6YJB7_9BURK</name>
<gene>
    <name evidence="6" type="ORF">E5987_11585</name>
</gene>
<dbReference type="InterPro" id="IPR009057">
    <property type="entry name" value="Homeodomain-like_sf"/>
</dbReference>
<dbReference type="FunFam" id="1.10.10.60:FF:000141">
    <property type="entry name" value="TetR family transcriptional regulator"/>
    <property type="match status" value="1"/>
</dbReference>
<accession>A0A6L6YJB7</accession>
<dbReference type="PANTHER" id="PTHR30055">
    <property type="entry name" value="HTH-TYPE TRANSCRIPTIONAL REGULATOR RUTR"/>
    <property type="match status" value="1"/>
</dbReference>
<protein>
    <submittedName>
        <fullName evidence="6">TetR family transcriptional regulator</fullName>
    </submittedName>
</protein>
<organism evidence="6 7">
    <name type="scientific">Parasutterella muris</name>
    <dbReference type="NCBI Taxonomy" id="2565572"/>
    <lineage>
        <taxon>Bacteria</taxon>
        <taxon>Pseudomonadati</taxon>
        <taxon>Pseudomonadota</taxon>
        <taxon>Betaproteobacteria</taxon>
        <taxon>Burkholderiales</taxon>
        <taxon>Sutterellaceae</taxon>
        <taxon>Parasutterella</taxon>
    </lineage>
</organism>
<evidence type="ECO:0000259" key="5">
    <source>
        <dbReference type="PROSITE" id="PS50977"/>
    </source>
</evidence>
<dbReference type="InterPro" id="IPR001647">
    <property type="entry name" value="HTH_TetR"/>
</dbReference>
<keyword evidence="3" id="KW-0804">Transcription</keyword>
<dbReference type="OrthoDB" id="9816320at2"/>
<dbReference type="InterPro" id="IPR050109">
    <property type="entry name" value="HTH-type_TetR-like_transc_reg"/>
</dbReference>
<dbReference type="PROSITE" id="PS50977">
    <property type="entry name" value="HTH_TETR_2"/>
    <property type="match status" value="1"/>
</dbReference>
<dbReference type="Gene3D" id="1.10.357.10">
    <property type="entry name" value="Tetracycline Repressor, domain 2"/>
    <property type="match status" value="1"/>
</dbReference>
<dbReference type="Pfam" id="PF00440">
    <property type="entry name" value="TetR_N"/>
    <property type="match status" value="1"/>
</dbReference>
<evidence type="ECO:0000313" key="7">
    <source>
        <dbReference type="Proteomes" id="UP000472580"/>
    </source>
</evidence>
<evidence type="ECO:0000256" key="3">
    <source>
        <dbReference type="ARBA" id="ARBA00023163"/>
    </source>
</evidence>
<dbReference type="PRINTS" id="PR00455">
    <property type="entry name" value="HTHTETR"/>
</dbReference>
<dbReference type="EMBL" id="WSRP01000049">
    <property type="protein sequence ID" value="MVX57825.1"/>
    <property type="molecule type" value="Genomic_DNA"/>
</dbReference>
<keyword evidence="7" id="KW-1185">Reference proteome</keyword>
<dbReference type="RefSeq" id="WP_160336240.1">
    <property type="nucleotide sequence ID" value="NZ_CALPCV010000007.1"/>
</dbReference>
<dbReference type="SUPFAM" id="SSF46689">
    <property type="entry name" value="Homeodomain-like"/>
    <property type="match status" value="1"/>
</dbReference>
<feature type="DNA-binding region" description="H-T-H motif" evidence="4">
    <location>
        <begin position="34"/>
        <end position="53"/>
    </location>
</feature>
<evidence type="ECO:0000313" key="6">
    <source>
        <dbReference type="EMBL" id="MVX57825.1"/>
    </source>
</evidence>
<feature type="domain" description="HTH tetR-type" evidence="5">
    <location>
        <begin position="11"/>
        <end position="71"/>
    </location>
</feature>
<dbReference type="Proteomes" id="UP000472580">
    <property type="component" value="Unassembled WGS sequence"/>
</dbReference>
<proteinExistence type="predicted"/>
<dbReference type="GO" id="GO:0003700">
    <property type="term" value="F:DNA-binding transcription factor activity"/>
    <property type="evidence" value="ECO:0007669"/>
    <property type="project" value="TreeGrafter"/>
</dbReference>
<evidence type="ECO:0000256" key="2">
    <source>
        <dbReference type="ARBA" id="ARBA00023125"/>
    </source>
</evidence>
<keyword evidence="1" id="KW-0805">Transcription regulation</keyword>
<dbReference type="GO" id="GO:0000976">
    <property type="term" value="F:transcription cis-regulatory region binding"/>
    <property type="evidence" value="ECO:0007669"/>
    <property type="project" value="TreeGrafter"/>
</dbReference>
<comment type="caution">
    <text evidence="6">The sequence shown here is derived from an EMBL/GenBank/DDBJ whole genome shotgun (WGS) entry which is preliminary data.</text>
</comment>
<reference evidence="6 7" key="1">
    <citation type="submission" date="2019-12" db="EMBL/GenBank/DDBJ databases">
        <title>Microbes associate with the intestines of laboratory mice.</title>
        <authorList>
            <person name="Navarre W."/>
            <person name="Wong E."/>
        </authorList>
    </citation>
    <scope>NUCLEOTIDE SEQUENCE [LARGE SCALE GENOMIC DNA]</scope>
    <source>
        <strain evidence="6 7">NM82_D38</strain>
    </source>
</reference>
<evidence type="ECO:0000256" key="4">
    <source>
        <dbReference type="PROSITE-ProRule" id="PRU00335"/>
    </source>
</evidence>
<evidence type="ECO:0000256" key="1">
    <source>
        <dbReference type="ARBA" id="ARBA00023015"/>
    </source>
</evidence>
<sequence>MGSPLNLTRQDEKRLKILAAAEETFLEKGFHAASMSDIARKAGISTPHLYNFYENKAAIALSVQEKMAEETFTLLTGAMNSEPEEQEKFIKHLLDPRRASLTLTMMTEATRNPVVMERVVENGEKLMTQLREHYHIKEDDEDRLFRLEVSMRLFLGISIGSVFCGIVEGGKLRNILMEINRWLVDNKSETNCLNGEEKTNAV</sequence>